<reference evidence="1 2" key="1">
    <citation type="submission" date="2007-04" db="EMBL/GenBank/DDBJ databases">
        <authorList>
            <person name="Fulton L."/>
            <person name="Clifton S."/>
            <person name="Fulton B."/>
            <person name="Xu J."/>
            <person name="Minx P."/>
            <person name="Pepin K.H."/>
            <person name="Johnson M."/>
            <person name="Thiruvilangam P."/>
            <person name="Bhonagiri V."/>
            <person name="Nash W.E."/>
            <person name="Mardis E.R."/>
            <person name="Wilson R.K."/>
        </authorList>
    </citation>
    <scope>NUCLEOTIDE SEQUENCE [LARGE SCALE GENOMIC DNA]</scope>
    <source>
        <strain evidence="1 2">ATCC 29799</strain>
    </source>
</reference>
<dbReference type="AlphaFoldDB" id="A6NSX0"/>
<dbReference type="EMBL" id="AAXG02000010">
    <property type="protein sequence ID" value="EDN00532.1"/>
    <property type="molecule type" value="Genomic_DNA"/>
</dbReference>
<dbReference type="STRING" id="411467.BACCAP_01298"/>
<evidence type="ECO:0000313" key="1">
    <source>
        <dbReference type="EMBL" id="EDN00532.1"/>
    </source>
</evidence>
<gene>
    <name evidence="1" type="ORF">BACCAP_01298</name>
</gene>
<evidence type="ECO:0000313" key="2">
    <source>
        <dbReference type="Proteomes" id="UP000003639"/>
    </source>
</evidence>
<keyword evidence="2" id="KW-1185">Reference proteome</keyword>
<protein>
    <recommendedName>
        <fullName evidence="3">Metal-binding protein</fullName>
    </recommendedName>
</protein>
<accession>A6NSX0</accession>
<evidence type="ECO:0008006" key="3">
    <source>
        <dbReference type="Google" id="ProtNLM"/>
    </source>
</evidence>
<proteinExistence type="predicted"/>
<sequence>MAAGLTGNGKVSILIIGHNRLLCNKMGGKRTKRGVNKMEKEIIRSCADCGVAGCKRQTPEGRPPFCLTEHMDQQAMDEAMEAYHEAVNHKVMTTAADVEYEGYCHWTRIQEIVEFAKRMGYHKLGIATCVGLLHEARIAAKILRSHGFEVYGAACKAGAVRKTAVGIDPKCESIGANMCNPILQAKLLNKQGTELNIVVGLCVGHDSLFYKYSDALCTTLVTKDRVTGHNPAAALYTAESYYKSLYGPEKE</sequence>
<comment type="caution">
    <text evidence="1">The sequence shown here is derived from an EMBL/GenBank/DDBJ whole genome shotgun (WGS) entry which is preliminary data.</text>
</comment>
<organism evidence="1 2">
    <name type="scientific">Pseudoflavonifractor capillosus ATCC 29799</name>
    <dbReference type="NCBI Taxonomy" id="411467"/>
    <lineage>
        <taxon>Bacteria</taxon>
        <taxon>Bacillati</taxon>
        <taxon>Bacillota</taxon>
        <taxon>Clostridia</taxon>
        <taxon>Eubacteriales</taxon>
        <taxon>Oscillospiraceae</taxon>
        <taxon>Pseudoflavonifractor</taxon>
    </lineage>
</organism>
<dbReference type="InterPro" id="IPR014997">
    <property type="entry name" value="DUF1847"/>
</dbReference>
<dbReference type="eggNOG" id="COG4887">
    <property type="taxonomic scope" value="Bacteria"/>
</dbReference>
<dbReference type="Proteomes" id="UP000003639">
    <property type="component" value="Unassembled WGS sequence"/>
</dbReference>
<name>A6NSX0_9FIRM</name>
<reference evidence="1 2" key="2">
    <citation type="submission" date="2007-06" db="EMBL/GenBank/DDBJ databases">
        <title>Draft genome sequence of Pseudoflavonifractor capillosus ATCC 29799.</title>
        <authorList>
            <person name="Sudarsanam P."/>
            <person name="Ley R."/>
            <person name="Guruge J."/>
            <person name="Turnbaugh P.J."/>
            <person name="Mahowald M."/>
            <person name="Liep D."/>
            <person name="Gordon J."/>
        </authorList>
    </citation>
    <scope>NUCLEOTIDE SEQUENCE [LARGE SCALE GENOMIC DNA]</scope>
    <source>
        <strain evidence="1 2">ATCC 29799</strain>
    </source>
</reference>
<dbReference type="Pfam" id="PF08901">
    <property type="entry name" value="DUF1847"/>
    <property type="match status" value="1"/>
</dbReference>